<comment type="similarity">
    <text evidence="3">Belongs to the bacterial solute-binding protein 9 family.</text>
</comment>
<keyword evidence="1 3" id="KW-0813">Transport</keyword>
<dbReference type="InterPro" id="IPR006129">
    <property type="entry name" value="AdhesinB"/>
</dbReference>
<dbReference type="Proteomes" id="UP001476950">
    <property type="component" value="Unassembled WGS sequence"/>
</dbReference>
<evidence type="ECO:0000313" key="5">
    <source>
        <dbReference type="Proteomes" id="UP001476950"/>
    </source>
</evidence>
<protein>
    <submittedName>
        <fullName evidence="4">Metal ABC transporter substrate-binding protein</fullName>
    </submittedName>
</protein>
<dbReference type="Pfam" id="PF01297">
    <property type="entry name" value="ZnuA"/>
    <property type="match status" value="1"/>
</dbReference>
<name>A0ABV0KHG4_9CYAN</name>
<evidence type="ECO:0000256" key="2">
    <source>
        <dbReference type="ARBA" id="ARBA00022729"/>
    </source>
</evidence>
<keyword evidence="5" id="KW-1185">Reference proteome</keyword>
<dbReference type="InterPro" id="IPR006128">
    <property type="entry name" value="Lipoprotein_PsaA-like"/>
</dbReference>
<dbReference type="Gene3D" id="3.40.50.1980">
    <property type="entry name" value="Nitrogenase molybdenum iron protein domain"/>
    <property type="match status" value="2"/>
</dbReference>
<reference evidence="4 5" key="1">
    <citation type="submission" date="2022-04" db="EMBL/GenBank/DDBJ databases">
        <title>Positive selection, recombination, and allopatry shape intraspecific diversity of widespread and dominant cyanobacteria.</title>
        <authorList>
            <person name="Wei J."/>
            <person name="Shu W."/>
            <person name="Hu C."/>
        </authorList>
    </citation>
    <scope>NUCLEOTIDE SEQUENCE [LARGE SCALE GENOMIC DNA]</scope>
    <source>
        <strain evidence="4 5">AS-A4</strain>
    </source>
</reference>
<proteinExistence type="inferred from homology"/>
<evidence type="ECO:0000256" key="1">
    <source>
        <dbReference type="ARBA" id="ARBA00022448"/>
    </source>
</evidence>
<dbReference type="PRINTS" id="PR00691">
    <property type="entry name" value="ADHESINB"/>
</dbReference>
<dbReference type="InterPro" id="IPR006127">
    <property type="entry name" value="ZnuA-like"/>
</dbReference>
<gene>
    <name evidence="4" type="ORF">NDI38_09525</name>
</gene>
<dbReference type="PANTHER" id="PTHR42953:SF2">
    <property type="entry name" value="ADHESION PROTEIN"/>
    <property type="match status" value="1"/>
</dbReference>
<dbReference type="SUPFAM" id="SSF53807">
    <property type="entry name" value="Helical backbone' metal receptor"/>
    <property type="match status" value="1"/>
</dbReference>
<evidence type="ECO:0000313" key="4">
    <source>
        <dbReference type="EMBL" id="MEP1058677.1"/>
    </source>
</evidence>
<dbReference type="InterPro" id="IPR050492">
    <property type="entry name" value="Bact_metal-bind_prot9"/>
</dbReference>
<dbReference type="PANTHER" id="PTHR42953">
    <property type="entry name" value="HIGH-AFFINITY ZINC UPTAKE SYSTEM PROTEIN ZNUA-RELATED"/>
    <property type="match status" value="1"/>
</dbReference>
<dbReference type="RefSeq" id="WP_190447346.1">
    <property type="nucleotide sequence ID" value="NZ_JAMPLM010000006.1"/>
</dbReference>
<accession>A0ABV0KHG4</accession>
<comment type="caution">
    <text evidence="4">The sequence shown here is derived from an EMBL/GenBank/DDBJ whole genome shotgun (WGS) entry which is preliminary data.</text>
</comment>
<evidence type="ECO:0000256" key="3">
    <source>
        <dbReference type="RuleBase" id="RU003512"/>
    </source>
</evidence>
<organism evidence="4 5">
    <name type="scientific">Stenomitos frigidus AS-A4</name>
    <dbReference type="NCBI Taxonomy" id="2933935"/>
    <lineage>
        <taxon>Bacteria</taxon>
        <taxon>Bacillati</taxon>
        <taxon>Cyanobacteriota</taxon>
        <taxon>Cyanophyceae</taxon>
        <taxon>Leptolyngbyales</taxon>
        <taxon>Leptolyngbyaceae</taxon>
        <taxon>Stenomitos</taxon>
    </lineage>
</organism>
<dbReference type="PRINTS" id="PR00690">
    <property type="entry name" value="ADHESNFAMILY"/>
</dbReference>
<keyword evidence="2" id="KW-0732">Signal</keyword>
<sequence>MGWEANRMMGIWRLVLAVLLWWGCWQSPAAAVPLKVVTTTSDLASLVTVVGGDRVSVSSIALPAQDPHTFEPRLTDVQQLRSAQLVVKVGLDHDLWLDRLTQESGNPALQRGGERYVDVSTVIPLLEVRSVSLAPSDGHNHGAGNPHYWLDPLNADAMTGIIAAALAQIDPESSKTYEANRLAFLATLEQKVAEWQRQLAPYQGVPLIAYHNSYPYLARRFRLKIIDFIEPRPGIPPSPSHLTKLLREMKDEHVPVVIQELYESDRVPRLLSNRTGAAVVTLVSSVGAIPEVPNYLSLFDYNVHALATALGRTKV</sequence>
<dbReference type="EMBL" id="JAMPLM010000006">
    <property type="protein sequence ID" value="MEP1058677.1"/>
    <property type="molecule type" value="Genomic_DNA"/>
</dbReference>